<reference evidence="1 2" key="1">
    <citation type="submission" date="2015-09" db="EMBL/GenBank/DDBJ databases">
        <authorList>
            <consortium name="Pathogen Informatics"/>
        </authorList>
    </citation>
    <scope>NUCLEOTIDE SEQUENCE [LARGE SCALE GENOMIC DNA]</scope>
    <source>
        <strain evidence="1 2">2789STDY5608838</strain>
    </source>
</reference>
<protein>
    <submittedName>
        <fullName evidence="1">Uncharacterized protein</fullName>
    </submittedName>
</protein>
<organism evidence="1 2">
    <name type="scientific">Blautia obeum</name>
    <dbReference type="NCBI Taxonomy" id="40520"/>
    <lineage>
        <taxon>Bacteria</taxon>
        <taxon>Bacillati</taxon>
        <taxon>Bacillota</taxon>
        <taxon>Clostridia</taxon>
        <taxon>Lachnospirales</taxon>
        <taxon>Lachnospiraceae</taxon>
        <taxon>Blautia</taxon>
    </lineage>
</organism>
<dbReference type="EMBL" id="CYZA01000010">
    <property type="protein sequence ID" value="CUO08904.1"/>
    <property type="molecule type" value="Genomic_DNA"/>
</dbReference>
<dbReference type="RefSeq" id="WP_055053557.1">
    <property type="nucleotide sequence ID" value="NZ_CYZA01000010.1"/>
</dbReference>
<gene>
    <name evidence="1" type="ORF">ERS852395_02052</name>
</gene>
<accession>A0A174C6W7</accession>
<sequence>MLDGYNRSIIVYGKDRDKLLASVPGWKTGVEKSDGTPHKYIENSTDNVRIYFCVEEENNNPFYISLNIIPLEFGDKNVYKESYDMGDKQPDEIKQDIIYKLWLDINKTLAENEWDDCYCGLIPGNIDYKK</sequence>
<proteinExistence type="predicted"/>
<dbReference type="Proteomes" id="UP000095447">
    <property type="component" value="Unassembled WGS sequence"/>
</dbReference>
<evidence type="ECO:0000313" key="2">
    <source>
        <dbReference type="Proteomes" id="UP000095447"/>
    </source>
</evidence>
<dbReference type="AlphaFoldDB" id="A0A174C6W7"/>
<name>A0A174C6W7_9FIRM</name>
<evidence type="ECO:0000313" key="1">
    <source>
        <dbReference type="EMBL" id="CUO08904.1"/>
    </source>
</evidence>